<comment type="caution">
    <text evidence="2">The sequence shown here is derived from an EMBL/GenBank/DDBJ whole genome shotgun (WGS) entry which is preliminary data.</text>
</comment>
<evidence type="ECO:0000256" key="1">
    <source>
        <dbReference type="SAM" id="Phobius"/>
    </source>
</evidence>
<gene>
    <name evidence="2" type="ORF">ACFO9K_05055</name>
</gene>
<accession>A0ABD5PZB5</accession>
<dbReference type="GeneID" id="73047255"/>
<dbReference type="Proteomes" id="UP001595945">
    <property type="component" value="Unassembled WGS sequence"/>
</dbReference>
<feature type="transmembrane region" description="Helical" evidence="1">
    <location>
        <begin position="85"/>
        <end position="103"/>
    </location>
</feature>
<keyword evidence="1" id="KW-0472">Membrane</keyword>
<sequence>MTAISDSLPEGESVRERLALRTGGSVALTDDHLFVVTADSSGDDEVTKIALDDVAEVTVEDFDHFLAVLSVVLVGWGLYSTRRNAALGLAFAAFGAVSLYWTYRKRGKARIKVLNRPKPVSVFPADTAAFYDALEPLMAERPADSADESESD</sequence>
<organism evidence="2 3">
    <name type="scientific">Halorussus aquaticus</name>
    <dbReference type="NCBI Taxonomy" id="2953748"/>
    <lineage>
        <taxon>Archaea</taxon>
        <taxon>Methanobacteriati</taxon>
        <taxon>Methanobacteriota</taxon>
        <taxon>Stenosarchaea group</taxon>
        <taxon>Halobacteria</taxon>
        <taxon>Halobacteriales</taxon>
        <taxon>Haladaptataceae</taxon>
        <taxon>Halorussus</taxon>
    </lineage>
</organism>
<reference evidence="2 3" key="1">
    <citation type="journal article" date="2019" name="Int. J. Syst. Evol. Microbiol.">
        <title>The Global Catalogue of Microorganisms (GCM) 10K type strain sequencing project: providing services to taxonomists for standard genome sequencing and annotation.</title>
        <authorList>
            <consortium name="The Broad Institute Genomics Platform"/>
            <consortium name="The Broad Institute Genome Sequencing Center for Infectious Disease"/>
            <person name="Wu L."/>
            <person name="Ma J."/>
        </authorList>
    </citation>
    <scope>NUCLEOTIDE SEQUENCE [LARGE SCALE GENOMIC DNA]</scope>
    <source>
        <strain evidence="2 3">XZYJ18</strain>
    </source>
</reference>
<proteinExistence type="predicted"/>
<dbReference type="RefSeq" id="WP_254270209.1">
    <property type="nucleotide sequence ID" value="NZ_CP100401.1"/>
</dbReference>
<keyword evidence="1" id="KW-0812">Transmembrane</keyword>
<protein>
    <submittedName>
        <fullName evidence="2">Uncharacterized protein</fullName>
    </submittedName>
</protein>
<evidence type="ECO:0000313" key="2">
    <source>
        <dbReference type="EMBL" id="MFC4823621.1"/>
    </source>
</evidence>
<dbReference type="EMBL" id="JBHSHT010000001">
    <property type="protein sequence ID" value="MFC4823621.1"/>
    <property type="molecule type" value="Genomic_DNA"/>
</dbReference>
<keyword evidence="1" id="KW-1133">Transmembrane helix</keyword>
<evidence type="ECO:0000313" key="3">
    <source>
        <dbReference type="Proteomes" id="UP001595945"/>
    </source>
</evidence>
<dbReference type="AlphaFoldDB" id="A0ABD5PZB5"/>
<name>A0ABD5PZB5_9EURY</name>
<keyword evidence="3" id="KW-1185">Reference proteome</keyword>